<feature type="compositionally biased region" description="Polar residues" evidence="4">
    <location>
        <begin position="1"/>
        <end position="22"/>
    </location>
</feature>
<dbReference type="PANTHER" id="PTHR45789:SF2">
    <property type="entry name" value="FI18025P1"/>
    <property type="match status" value="1"/>
</dbReference>
<gene>
    <name evidence="6" type="ORF">ASPFODRAFT_53240</name>
</gene>
<dbReference type="PANTHER" id="PTHR45789">
    <property type="entry name" value="FI18025P1"/>
    <property type="match status" value="1"/>
</dbReference>
<accession>A0A1M3T122</accession>
<evidence type="ECO:0000256" key="2">
    <source>
        <dbReference type="ARBA" id="ARBA00023242"/>
    </source>
</evidence>
<organism evidence="6 7">
    <name type="scientific">Aspergillus luchuensis (strain CBS 106.47)</name>
    <dbReference type="NCBI Taxonomy" id="1137211"/>
    <lineage>
        <taxon>Eukaryota</taxon>
        <taxon>Fungi</taxon>
        <taxon>Dikarya</taxon>
        <taxon>Ascomycota</taxon>
        <taxon>Pezizomycotina</taxon>
        <taxon>Eurotiomycetes</taxon>
        <taxon>Eurotiomycetidae</taxon>
        <taxon>Eurotiales</taxon>
        <taxon>Aspergillaceae</taxon>
        <taxon>Aspergillus</taxon>
        <taxon>Aspergillus subgen. Circumdati</taxon>
    </lineage>
</organism>
<dbReference type="AlphaFoldDB" id="A0A1M3T122"/>
<protein>
    <recommendedName>
        <fullName evidence="5">HMG box domain-containing protein</fullName>
    </recommendedName>
</protein>
<feature type="compositionally biased region" description="Basic residues" evidence="4">
    <location>
        <begin position="268"/>
        <end position="278"/>
    </location>
</feature>
<keyword evidence="1 3" id="KW-0238">DNA-binding</keyword>
<evidence type="ECO:0000313" key="7">
    <source>
        <dbReference type="Proteomes" id="UP000184063"/>
    </source>
</evidence>
<reference evidence="7" key="1">
    <citation type="journal article" date="2017" name="Genome Biol.">
        <title>Comparative genomics reveals high biological diversity and specific adaptations in the industrially and medically important fungal genus Aspergillus.</title>
        <authorList>
            <person name="de Vries R.P."/>
            <person name="Riley R."/>
            <person name="Wiebenga A."/>
            <person name="Aguilar-Osorio G."/>
            <person name="Amillis S."/>
            <person name="Uchima C.A."/>
            <person name="Anderluh G."/>
            <person name="Asadollahi M."/>
            <person name="Askin M."/>
            <person name="Barry K."/>
            <person name="Battaglia E."/>
            <person name="Bayram O."/>
            <person name="Benocci T."/>
            <person name="Braus-Stromeyer S.A."/>
            <person name="Caldana C."/>
            <person name="Canovas D."/>
            <person name="Cerqueira G.C."/>
            <person name="Chen F."/>
            <person name="Chen W."/>
            <person name="Choi C."/>
            <person name="Clum A."/>
            <person name="Dos Santos R.A."/>
            <person name="Damasio A.R."/>
            <person name="Diallinas G."/>
            <person name="Emri T."/>
            <person name="Fekete E."/>
            <person name="Flipphi M."/>
            <person name="Freyberg S."/>
            <person name="Gallo A."/>
            <person name="Gournas C."/>
            <person name="Habgood R."/>
            <person name="Hainaut M."/>
            <person name="Harispe M.L."/>
            <person name="Henrissat B."/>
            <person name="Hilden K.S."/>
            <person name="Hope R."/>
            <person name="Hossain A."/>
            <person name="Karabika E."/>
            <person name="Karaffa L."/>
            <person name="Karanyi Z."/>
            <person name="Krasevec N."/>
            <person name="Kuo A."/>
            <person name="Kusch H."/>
            <person name="LaButti K."/>
            <person name="Lagendijk E.L."/>
            <person name="Lapidus A."/>
            <person name="Levasseur A."/>
            <person name="Lindquist E."/>
            <person name="Lipzen A."/>
            <person name="Logrieco A.F."/>
            <person name="MacCabe A."/>
            <person name="Maekelae M.R."/>
            <person name="Malavazi I."/>
            <person name="Melin P."/>
            <person name="Meyer V."/>
            <person name="Mielnichuk N."/>
            <person name="Miskei M."/>
            <person name="Molnar A.P."/>
            <person name="Mule G."/>
            <person name="Ngan C.Y."/>
            <person name="Orejas M."/>
            <person name="Orosz E."/>
            <person name="Ouedraogo J.P."/>
            <person name="Overkamp K.M."/>
            <person name="Park H.-S."/>
            <person name="Perrone G."/>
            <person name="Piumi F."/>
            <person name="Punt P.J."/>
            <person name="Ram A.F."/>
            <person name="Ramon A."/>
            <person name="Rauscher S."/>
            <person name="Record E."/>
            <person name="Riano-Pachon D.M."/>
            <person name="Robert V."/>
            <person name="Roehrig J."/>
            <person name="Ruller R."/>
            <person name="Salamov A."/>
            <person name="Salih N.S."/>
            <person name="Samson R.A."/>
            <person name="Sandor E."/>
            <person name="Sanguinetti M."/>
            <person name="Schuetze T."/>
            <person name="Sepcic K."/>
            <person name="Shelest E."/>
            <person name="Sherlock G."/>
            <person name="Sophianopoulou V."/>
            <person name="Squina F.M."/>
            <person name="Sun H."/>
            <person name="Susca A."/>
            <person name="Todd R.B."/>
            <person name="Tsang A."/>
            <person name="Unkles S.E."/>
            <person name="van de Wiele N."/>
            <person name="van Rossen-Uffink D."/>
            <person name="Oliveira J.V."/>
            <person name="Vesth T.C."/>
            <person name="Visser J."/>
            <person name="Yu J.-H."/>
            <person name="Zhou M."/>
            <person name="Andersen M.R."/>
            <person name="Archer D.B."/>
            <person name="Baker S.E."/>
            <person name="Benoit I."/>
            <person name="Brakhage A.A."/>
            <person name="Braus G.H."/>
            <person name="Fischer R."/>
            <person name="Frisvad J.C."/>
            <person name="Goldman G.H."/>
            <person name="Houbraken J."/>
            <person name="Oakley B."/>
            <person name="Pocsi I."/>
            <person name="Scazzocchio C."/>
            <person name="Seiboth B."/>
            <person name="vanKuyk P.A."/>
            <person name="Wortman J."/>
            <person name="Dyer P.S."/>
            <person name="Grigoriev I.V."/>
        </authorList>
    </citation>
    <scope>NUCLEOTIDE SEQUENCE [LARGE SCALE GENOMIC DNA]</scope>
    <source>
        <strain evidence="7">CBS 106.47</strain>
    </source>
</reference>
<dbReference type="EMBL" id="KV878255">
    <property type="protein sequence ID" value="OJZ80435.1"/>
    <property type="molecule type" value="Genomic_DNA"/>
</dbReference>
<dbReference type="Proteomes" id="UP000184063">
    <property type="component" value="Unassembled WGS sequence"/>
</dbReference>
<dbReference type="Gene3D" id="1.10.30.10">
    <property type="entry name" value="High mobility group box domain"/>
    <property type="match status" value="1"/>
</dbReference>
<evidence type="ECO:0000256" key="4">
    <source>
        <dbReference type="SAM" id="MobiDB-lite"/>
    </source>
</evidence>
<feature type="region of interest" description="Disordered" evidence="4">
    <location>
        <begin position="293"/>
        <end position="317"/>
    </location>
</feature>
<proteinExistence type="predicted"/>
<evidence type="ECO:0000259" key="5">
    <source>
        <dbReference type="PROSITE" id="PS50118"/>
    </source>
</evidence>
<dbReference type="PROSITE" id="PS50118">
    <property type="entry name" value="HMG_BOX_2"/>
    <property type="match status" value="1"/>
</dbReference>
<sequence>MPESSAATTKPNEIGTGTSGLLQATPGVLVSEPPQPYFQSWSIAGTGCEDLGQHLPCISNGVPQASEKYIVRFDQPVPMATVSAEIPYRVVSQPLVDGDHTLANSFIPMDGADANQTKPEPMCQNNRLRRSNRTVAMTRNDQVERATLRLNLDLPCPLSEVANHTPHIPVRDMCAWVDRPVETRHQEALQRRGRIPRPMNSFMLYRLAYSDRAKYWLAHDDHQAISFLTGRSWKMEPPHIRKQYKTLAVIEKQKHAGAHPEYRFSPSNKKKRSRTARARSQKLVLRLEAFPKVSRTSQPHAGSTSLNNDRVSGPSTEPFLADEETLIQSNPSNPAVFGSLQSAASMWWQEIIYSQMASAGQVSAGTQPCVPVVTGQPGIPDSSCFVPQSGCPGLEAGNG</sequence>
<feature type="region of interest" description="Disordered" evidence="4">
    <location>
        <begin position="1"/>
        <end position="27"/>
    </location>
</feature>
<dbReference type="CDD" id="cd01389">
    <property type="entry name" value="HMG-box_ROX1-like"/>
    <property type="match status" value="1"/>
</dbReference>
<evidence type="ECO:0000256" key="3">
    <source>
        <dbReference type="PROSITE-ProRule" id="PRU00267"/>
    </source>
</evidence>
<dbReference type="InterPro" id="IPR036910">
    <property type="entry name" value="HMG_box_dom_sf"/>
</dbReference>
<feature type="compositionally biased region" description="Polar residues" evidence="4">
    <location>
        <begin position="294"/>
        <end position="315"/>
    </location>
</feature>
<dbReference type="Pfam" id="PF00505">
    <property type="entry name" value="HMG_box"/>
    <property type="match status" value="1"/>
</dbReference>
<dbReference type="SUPFAM" id="SSF47095">
    <property type="entry name" value="HMG-box"/>
    <property type="match status" value="1"/>
</dbReference>
<dbReference type="GO" id="GO:0005634">
    <property type="term" value="C:nucleus"/>
    <property type="evidence" value="ECO:0007669"/>
    <property type="project" value="UniProtKB-UniRule"/>
</dbReference>
<dbReference type="GO" id="GO:0000981">
    <property type="term" value="F:DNA-binding transcription factor activity, RNA polymerase II-specific"/>
    <property type="evidence" value="ECO:0007669"/>
    <property type="project" value="TreeGrafter"/>
</dbReference>
<feature type="DNA-binding region" description="HMG box" evidence="3">
    <location>
        <begin position="195"/>
        <end position="263"/>
    </location>
</feature>
<feature type="region of interest" description="Disordered" evidence="4">
    <location>
        <begin position="257"/>
        <end position="278"/>
    </location>
</feature>
<name>A0A1M3T122_ASPLC</name>
<dbReference type="VEuPathDB" id="FungiDB:ASPFODRAFT_53240"/>
<dbReference type="InterPro" id="IPR009071">
    <property type="entry name" value="HMG_box_dom"/>
</dbReference>
<dbReference type="SMART" id="SM00398">
    <property type="entry name" value="HMG"/>
    <property type="match status" value="1"/>
</dbReference>
<keyword evidence="2 3" id="KW-0539">Nucleus</keyword>
<feature type="domain" description="HMG box" evidence="5">
    <location>
        <begin position="195"/>
        <end position="263"/>
    </location>
</feature>
<evidence type="ECO:0000313" key="6">
    <source>
        <dbReference type="EMBL" id="OJZ80435.1"/>
    </source>
</evidence>
<evidence type="ECO:0000256" key="1">
    <source>
        <dbReference type="ARBA" id="ARBA00023125"/>
    </source>
</evidence>
<dbReference type="InterPro" id="IPR051356">
    <property type="entry name" value="SOX/SOX-like_TF"/>
</dbReference>
<dbReference type="GO" id="GO:0000978">
    <property type="term" value="F:RNA polymerase II cis-regulatory region sequence-specific DNA binding"/>
    <property type="evidence" value="ECO:0007669"/>
    <property type="project" value="TreeGrafter"/>
</dbReference>